<reference evidence="1" key="1">
    <citation type="journal article" date="2012" name="PLoS ONE">
        <title>Gene sets for utilization of primary and secondary nutrition supplies in the distal gut of endangered iberian lynx.</title>
        <authorList>
            <person name="Alcaide M."/>
            <person name="Messina E."/>
            <person name="Richter M."/>
            <person name="Bargiela R."/>
            <person name="Peplies J."/>
            <person name="Huws S.A."/>
            <person name="Newbold C.J."/>
            <person name="Golyshin P.N."/>
            <person name="Simon M.A."/>
            <person name="Lopez G."/>
            <person name="Yakimov M.M."/>
            <person name="Ferrer M."/>
        </authorList>
    </citation>
    <scope>NUCLEOTIDE SEQUENCE</scope>
</reference>
<sequence>MQSVFRVDGIAHHCTGVSGWVYFHLSHRLLTLFFQFVLCGCDE</sequence>
<organism evidence="1">
    <name type="scientific">gut metagenome</name>
    <dbReference type="NCBI Taxonomy" id="749906"/>
    <lineage>
        <taxon>unclassified sequences</taxon>
        <taxon>metagenomes</taxon>
        <taxon>organismal metagenomes</taxon>
    </lineage>
</organism>
<name>J9GLA7_9ZZZZ</name>
<comment type="caution">
    <text evidence="1">The sequence shown here is derived from an EMBL/GenBank/DDBJ whole genome shotgun (WGS) entry which is preliminary data.</text>
</comment>
<dbReference type="EMBL" id="AMCI01000682">
    <property type="protein sequence ID" value="EJX08194.1"/>
    <property type="molecule type" value="Genomic_DNA"/>
</dbReference>
<evidence type="ECO:0000313" key="1">
    <source>
        <dbReference type="EMBL" id="EJX08194.1"/>
    </source>
</evidence>
<proteinExistence type="predicted"/>
<accession>J9GLA7</accession>
<protein>
    <submittedName>
        <fullName evidence="1">Uncharacterized protein</fullName>
    </submittedName>
</protein>
<gene>
    <name evidence="1" type="ORF">EVA_03695</name>
</gene>
<dbReference type="AlphaFoldDB" id="J9GLA7"/>